<protein>
    <submittedName>
        <fullName evidence="1">Uncharacterized protein</fullName>
    </submittedName>
</protein>
<proteinExistence type="predicted"/>
<dbReference type="AlphaFoldDB" id="A0AAV2D6X7"/>
<accession>A0AAV2D6X7</accession>
<organism evidence="1 2">
    <name type="scientific">Linum trigynum</name>
    <dbReference type="NCBI Taxonomy" id="586398"/>
    <lineage>
        <taxon>Eukaryota</taxon>
        <taxon>Viridiplantae</taxon>
        <taxon>Streptophyta</taxon>
        <taxon>Embryophyta</taxon>
        <taxon>Tracheophyta</taxon>
        <taxon>Spermatophyta</taxon>
        <taxon>Magnoliopsida</taxon>
        <taxon>eudicotyledons</taxon>
        <taxon>Gunneridae</taxon>
        <taxon>Pentapetalae</taxon>
        <taxon>rosids</taxon>
        <taxon>fabids</taxon>
        <taxon>Malpighiales</taxon>
        <taxon>Linaceae</taxon>
        <taxon>Linum</taxon>
    </lineage>
</organism>
<keyword evidence="2" id="KW-1185">Reference proteome</keyword>
<name>A0AAV2D6X7_9ROSI</name>
<evidence type="ECO:0000313" key="2">
    <source>
        <dbReference type="Proteomes" id="UP001497516"/>
    </source>
</evidence>
<gene>
    <name evidence="1" type="ORF">LTRI10_LOCUS11160</name>
</gene>
<evidence type="ECO:0000313" key="1">
    <source>
        <dbReference type="EMBL" id="CAL1367549.1"/>
    </source>
</evidence>
<dbReference type="EMBL" id="OZ034815">
    <property type="protein sequence ID" value="CAL1367549.1"/>
    <property type="molecule type" value="Genomic_DNA"/>
</dbReference>
<reference evidence="1 2" key="1">
    <citation type="submission" date="2024-04" db="EMBL/GenBank/DDBJ databases">
        <authorList>
            <person name="Fracassetti M."/>
        </authorList>
    </citation>
    <scope>NUCLEOTIDE SEQUENCE [LARGE SCALE GENOMIC DNA]</scope>
</reference>
<dbReference type="Proteomes" id="UP001497516">
    <property type="component" value="Chromosome 2"/>
</dbReference>
<sequence>MLQLTSFTSYSTDYWPANCPSNLVSHLLSFELNRSPLQFSIPIISWNFGKALANNPANNSLNTQHSLNR</sequence>